<dbReference type="PROSITE" id="PS50982">
    <property type="entry name" value="MBD"/>
    <property type="match status" value="2"/>
</dbReference>
<evidence type="ECO:0000259" key="2">
    <source>
        <dbReference type="PROSITE" id="PS50982"/>
    </source>
</evidence>
<keyword evidence="4" id="KW-1185">Reference proteome</keyword>
<dbReference type="OrthoDB" id="10072024at2759"/>
<feature type="domain" description="MBD" evidence="2">
    <location>
        <begin position="1"/>
        <end position="75"/>
    </location>
</feature>
<dbReference type="GO" id="GO:0003677">
    <property type="term" value="F:DNA binding"/>
    <property type="evidence" value="ECO:0007669"/>
    <property type="project" value="InterPro"/>
</dbReference>
<gene>
    <name evidence="3" type="ORF">POTOM_043565</name>
</gene>
<dbReference type="InterPro" id="IPR038945">
    <property type="entry name" value="MBD13-like"/>
</dbReference>
<proteinExistence type="predicted"/>
<evidence type="ECO:0000313" key="4">
    <source>
        <dbReference type="Proteomes" id="UP000886885"/>
    </source>
</evidence>
<protein>
    <recommendedName>
        <fullName evidence="2">MBD domain-containing protein</fullName>
    </recommendedName>
</protein>
<dbReference type="PANTHER" id="PTHR34067:SF24">
    <property type="entry name" value="METHYL-CPG-BINDING DOMAIN-CONTAINING PROTEIN 13"/>
    <property type="match status" value="1"/>
</dbReference>
<dbReference type="EMBL" id="JAAWWB010000024">
    <property type="protein sequence ID" value="KAG6753497.1"/>
    <property type="molecule type" value="Genomic_DNA"/>
</dbReference>
<evidence type="ECO:0000313" key="3">
    <source>
        <dbReference type="EMBL" id="KAG6753497.1"/>
    </source>
</evidence>
<comment type="caution">
    <text evidence="3">The sequence shown here is derived from an EMBL/GenBank/DDBJ whole genome shotgun (WGS) entry which is preliminary data.</text>
</comment>
<sequence length="868" mass="94248">MGDPKSDDWLPEGWRVEVKVRNNGKKDKGFVGEFYFPPSGGCRFNSKIEVSRYLNGSHPHSEQKARSNDRRHSNEVVIEKTVPEGLPLGWTKEIKVTKKGGRIRRDPLHTDPVRGYVLRSMKDACRYIESGVGGRLAFKRNNKENHDVELEDDKTISPAVAEKEGSEVHEKQNAFIGDQSLKSCEIAKDDQILTSVSTGECITGSEHTSDQFMSVAKRQNVEVNRIPSPIVSDQSPKSFEIAKDEQTLNSASAGECTTVSDHASDQCVSIAKQQKLEVDGTSSQIVSDQTLKSCEIAKDEQVLDSASTGECTAISKHTSDQFVSVIKKQKLAVNTTPSSIISDQSLKSCGIVKDEHEQILNSASAGECTILSKHTSGQFGYECNLTNCQRTCTCLGILSGICWVNFWGLLTLNLLIKALSMSFLNDAGGVGTESSSSEFLEDKGSNQTEEKSDSVKAEDPLQAVLQDKPSVEVGETKKESKKTGVRKSRKKTDLNLPRRASKRLAGIPLAPTPELKAATRARRAALEPSNEIVASTSDQASCGDPDTELNTKHAFDTSKNTEIPVDSNESKHAIVDVEHAGKAGSGKQGDKKHQYDVASPPGKLANGEHAGKIETYSTGDEKQGLPFDLPLEELWQDPCIAFAIKTLTGTSVDDSCSIKVSPGSSNNEFVGMATLDKHAGKEDIGNNGNLSILEEHARAVGTSNNADEKPVSPRILPFTDAWSDPCIEFAIKTLTGALPLDFDMVQDHLPPQVSSLQQQENRGFTLPNIGEFRQTEFLCHQFSTSEKPSFNQAALVGPALPHTKHVNLGYAAAAGPRSKVTLKKPLLVLKKVKGFMDVDQADDNSSSNKKGALPSSKVELDVIGIIRH</sequence>
<dbReference type="InterPro" id="IPR001739">
    <property type="entry name" value="Methyl_CpG_DNA-bd"/>
</dbReference>
<dbReference type="AlphaFoldDB" id="A0A8X7YQP8"/>
<feature type="compositionally biased region" description="Basic and acidic residues" evidence="1">
    <location>
        <begin position="440"/>
        <end position="459"/>
    </location>
</feature>
<evidence type="ECO:0000256" key="1">
    <source>
        <dbReference type="SAM" id="MobiDB-lite"/>
    </source>
</evidence>
<dbReference type="Proteomes" id="UP000886885">
    <property type="component" value="Chromosome 12D"/>
</dbReference>
<reference evidence="3" key="1">
    <citation type="journal article" date="2020" name="bioRxiv">
        <title>Hybrid origin of Populus tomentosa Carr. identified through genome sequencing and phylogenomic analysis.</title>
        <authorList>
            <person name="An X."/>
            <person name="Gao K."/>
            <person name="Chen Z."/>
            <person name="Li J."/>
            <person name="Yang X."/>
            <person name="Yang X."/>
            <person name="Zhou J."/>
            <person name="Guo T."/>
            <person name="Zhao T."/>
            <person name="Huang S."/>
            <person name="Miao D."/>
            <person name="Khan W.U."/>
            <person name="Rao P."/>
            <person name="Ye M."/>
            <person name="Lei B."/>
            <person name="Liao W."/>
            <person name="Wang J."/>
            <person name="Ji L."/>
            <person name="Li Y."/>
            <person name="Guo B."/>
            <person name="Mustafa N.S."/>
            <person name="Li S."/>
            <person name="Yun Q."/>
            <person name="Keller S.R."/>
            <person name="Mao J."/>
            <person name="Zhang R."/>
            <person name="Strauss S.H."/>
        </authorList>
    </citation>
    <scope>NUCLEOTIDE SEQUENCE</scope>
    <source>
        <strain evidence="3">GM15</strain>
        <tissue evidence="3">Leaf</tissue>
    </source>
</reference>
<feature type="domain" description="MBD" evidence="2">
    <location>
        <begin position="76"/>
        <end position="145"/>
    </location>
</feature>
<feature type="region of interest" description="Disordered" evidence="1">
    <location>
        <begin position="434"/>
        <end position="504"/>
    </location>
</feature>
<dbReference type="Pfam" id="PF01429">
    <property type="entry name" value="MBD"/>
    <property type="match status" value="1"/>
</dbReference>
<dbReference type="PANTHER" id="PTHR34067">
    <property type="entry name" value="OS04G0193200 PROTEIN"/>
    <property type="match status" value="1"/>
</dbReference>
<name>A0A8X7YQP8_POPTO</name>
<accession>A0A8X7YQP8</accession>
<feature type="region of interest" description="Disordered" evidence="1">
    <location>
        <begin position="526"/>
        <end position="552"/>
    </location>
</feature>
<organism evidence="3 4">
    <name type="scientific">Populus tomentosa</name>
    <name type="common">Chinese white poplar</name>
    <dbReference type="NCBI Taxonomy" id="118781"/>
    <lineage>
        <taxon>Eukaryota</taxon>
        <taxon>Viridiplantae</taxon>
        <taxon>Streptophyta</taxon>
        <taxon>Embryophyta</taxon>
        <taxon>Tracheophyta</taxon>
        <taxon>Spermatophyta</taxon>
        <taxon>Magnoliopsida</taxon>
        <taxon>eudicotyledons</taxon>
        <taxon>Gunneridae</taxon>
        <taxon>Pentapetalae</taxon>
        <taxon>rosids</taxon>
        <taxon>fabids</taxon>
        <taxon>Malpighiales</taxon>
        <taxon>Salicaceae</taxon>
        <taxon>Saliceae</taxon>
        <taxon>Populus</taxon>
    </lineage>
</organism>